<reference evidence="2" key="1">
    <citation type="journal article" date="2019" name="MBio">
        <title>Virus Genomes from Deep Sea Sediments Expand the Ocean Megavirome and Support Independent Origins of Viral Gigantism.</title>
        <authorList>
            <person name="Backstrom D."/>
            <person name="Yutin N."/>
            <person name="Jorgensen S.L."/>
            <person name="Dharamshi J."/>
            <person name="Homa F."/>
            <person name="Zaremba-Niedwiedzka K."/>
            <person name="Spang A."/>
            <person name="Wolf Y.I."/>
            <person name="Koonin E.V."/>
            <person name="Ettema T.J."/>
        </authorList>
    </citation>
    <scope>NUCLEOTIDE SEQUENCE</scope>
</reference>
<accession>A0A481ZH06</accession>
<dbReference type="SUPFAM" id="SSF56399">
    <property type="entry name" value="ADP-ribosylation"/>
    <property type="match status" value="1"/>
</dbReference>
<keyword evidence="2" id="KW-0808">Transferase</keyword>
<evidence type="ECO:0000259" key="1">
    <source>
        <dbReference type="Pfam" id="PF03496"/>
    </source>
</evidence>
<dbReference type="EMBL" id="MK500598">
    <property type="protein sequence ID" value="QBK93551.1"/>
    <property type="molecule type" value="Genomic_DNA"/>
</dbReference>
<dbReference type="GO" id="GO:0005576">
    <property type="term" value="C:extracellular region"/>
    <property type="evidence" value="ECO:0007669"/>
    <property type="project" value="InterPro"/>
</dbReference>
<dbReference type="Pfam" id="PF03496">
    <property type="entry name" value="ADPrib_exo_Tox"/>
    <property type="match status" value="1"/>
</dbReference>
<dbReference type="Gene3D" id="3.90.176.10">
    <property type="entry name" value="Toxin ADP-ribosyltransferase, Chain A, domain 1"/>
    <property type="match status" value="1"/>
</dbReference>
<dbReference type="InterPro" id="IPR003540">
    <property type="entry name" value="ADP-ribosyltransferase"/>
</dbReference>
<proteinExistence type="predicted"/>
<gene>
    <name evidence="2" type="ORF">LCPAC404_02550</name>
</gene>
<feature type="domain" description="ADP ribosyltransferase" evidence="1">
    <location>
        <begin position="80"/>
        <end position="228"/>
    </location>
</feature>
<evidence type="ECO:0000313" key="2">
    <source>
        <dbReference type="EMBL" id="QBK93551.1"/>
    </source>
</evidence>
<dbReference type="GO" id="GO:0016740">
    <property type="term" value="F:transferase activity"/>
    <property type="evidence" value="ECO:0007669"/>
    <property type="project" value="UniProtKB-KW"/>
</dbReference>
<sequence length="260" mass="30102">MANRVKANSIVDSAVEICGKSRKANLNTNERTQSDAVDIYYGIEFFRLEGQISTLCNEVDQRMVSRSNIERNETYILSLRSNLEDDIVEYADIGYKSINDNLRSEEKQSVRDVIPIGDQLSISGLIEAIDGAPNNNRDFFTFRHTFDFEFDNGRKFSNFEVGDTFYDQGFFSVSWRPSHVMTERGGYILIIRIPKRMKVIFIELLGKLGEAEVLTYPGPELKITDIYSKRIYNFTLRSYDVVKIYILEIIGNYWNDKWSP</sequence>
<protein>
    <submittedName>
        <fullName evidence="2">ADP-ribosyltransferase exoenzyme</fullName>
    </submittedName>
</protein>
<organism evidence="2">
    <name type="scientific">Pithovirus LCPAC404</name>
    <dbReference type="NCBI Taxonomy" id="2506597"/>
    <lineage>
        <taxon>Viruses</taxon>
        <taxon>Pithoviruses</taxon>
    </lineage>
</organism>
<name>A0A481ZH06_9VIRU</name>